<organism evidence="1 2">
    <name type="scientific">Sphingomonas palmae</name>
    <dbReference type="NCBI Taxonomy" id="1855283"/>
    <lineage>
        <taxon>Bacteria</taxon>
        <taxon>Pseudomonadati</taxon>
        <taxon>Pseudomonadota</taxon>
        <taxon>Alphaproteobacteria</taxon>
        <taxon>Sphingomonadales</taxon>
        <taxon>Sphingomonadaceae</taxon>
        <taxon>Sphingomonas</taxon>
    </lineage>
</organism>
<protein>
    <submittedName>
        <fullName evidence="1">Uncharacterized protein</fullName>
    </submittedName>
</protein>
<proteinExistence type="predicted"/>
<dbReference type="RefSeq" id="WP_093003669.1">
    <property type="nucleotide sequence ID" value="NZ_FNZZ01000001.1"/>
</dbReference>
<keyword evidence="2" id="KW-1185">Reference proteome</keyword>
<name>A0A1H7J6Z7_9SPHN</name>
<evidence type="ECO:0000313" key="1">
    <source>
        <dbReference type="EMBL" id="SEK70509.1"/>
    </source>
</evidence>
<reference evidence="2" key="1">
    <citation type="submission" date="2016-10" db="EMBL/GenBank/DDBJ databases">
        <authorList>
            <person name="Varghese N."/>
            <person name="Submissions S."/>
        </authorList>
    </citation>
    <scope>NUCLEOTIDE SEQUENCE [LARGE SCALE GENOMIC DNA]</scope>
    <source>
        <strain evidence="2">JS21-1</strain>
    </source>
</reference>
<gene>
    <name evidence="1" type="ORF">SAMN05216382_0956</name>
</gene>
<dbReference type="Proteomes" id="UP000199214">
    <property type="component" value="Unassembled WGS sequence"/>
</dbReference>
<accession>A0A1H7J6Z7</accession>
<dbReference type="EMBL" id="FNZZ01000001">
    <property type="protein sequence ID" value="SEK70509.1"/>
    <property type="molecule type" value="Genomic_DNA"/>
</dbReference>
<sequence>MNVTLDQQVVRSQAERHKAPISAMEAILSGGTRVVFMNMPDADRMRDVFSQSLIKGDVVRTRWVRNG</sequence>
<evidence type="ECO:0000313" key="2">
    <source>
        <dbReference type="Proteomes" id="UP000199214"/>
    </source>
</evidence>
<dbReference type="OrthoDB" id="7508443at2"/>
<dbReference type="AlphaFoldDB" id="A0A1H7J6Z7"/>